<dbReference type="PANTHER" id="PTHR28260">
    <property type="entry name" value="SPINDLE POLE BODY COMPONENT SPC105"/>
    <property type="match status" value="1"/>
</dbReference>
<dbReference type="EMBL" id="ML143387">
    <property type="protein sequence ID" value="TBU34906.1"/>
    <property type="molecule type" value="Genomic_DNA"/>
</dbReference>
<feature type="compositionally biased region" description="Basic residues" evidence="2">
    <location>
        <begin position="19"/>
        <end position="30"/>
    </location>
</feature>
<feature type="compositionally biased region" description="Low complexity" evidence="2">
    <location>
        <begin position="809"/>
        <end position="819"/>
    </location>
</feature>
<reference evidence="4" key="1">
    <citation type="submission" date="2019-01" db="EMBL/GenBank/DDBJ databases">
        <title>Draft genome sequences of three monokaryotic isolates of the white-rot basidiomycete fungus Dichomitus squalens.</title>
        <authorList>
            <consortium name="DOE Joint Genome Institute"/>
            <person name="Lopez S.C."/>
            <person name="Andreopoulos B."/>
            <person name="Pangilinan J."/>
            <person name="Lipzen A."/>
            <person name="Riley R."/>
            <person name="Ahrendt S."/>
            <person name="Ng V."/>
            <person name="Barry K."/>
            <person name="Daum C."/>
            <person name="Grigoriev I.V."/>
            <person name="Hilden K.S."/>
            <person name="Makela M.R."/>
            <person name="de Vries R.P."/>
        </authorList>
    </citation>
    <scope>NUCLEOTIDE SEQUENCE [LARGE SCALE GENOMIC DNA]</scope>
    <source>
        <strain evidence="4">OM18370.1</strain>
    </source>
</reference>
<dbReference type="GO" id="GO:0000776">
    <property type="term" value="C:kinetochore"/>
    <property type="evidence" value="ECO:0007669"/>
    <property type="project" value="TreeGrafter"/>
</dbReference>
<protein>
    <submittedName>
        <fullName evidence="4">Spc7 kinetochore protein-domain-containing protein</fullName>
    </submittedName>
</protein>
<feature type="compositionally biased region" description="Low complexity" evidence="2">
    <location>
        <begin position="595"/>
        <end position="604"/>
    </location>
</feature>
<dbReference type="CDD" id="cd22265">
    <property type="entry name" value="UDM1_RNF168"/>
    <property type="match status" value="1"/>
</dbReference>
<dbReference type="Proteomes" id="UP000292957">
    <property type="component" value="Unassembled WGS sequence"/>
</dbReference>
<feature type="compositionally biased region" description="Acidic residues" evidence="2">
    <location>
        <begin position="285"/>
        <end position="295"/>
    </location>
</feature>
<feature type="region of interest" description="Disordered" evidence="2">
    <location>
        <begin position="60"/>
        <end position="80"/>
    </location>
</feature>
<feature type="domain" description="Spc7 kinetochore protein" evidence="3">
    <location>
        <begin position="908"/>
        <end position="1239"/>
    </location>
</feature>
<dbReference type="Pfam" id="PF18210">
    <property type="entry name" value="Knl1_RWD_C"/>
    <property type="match status" value="1"/>
</dbReference>
<dbReference type="Gene3D" id="1.10.287.1490">
    <property type="match status" value="1"/>
</dbReference>
<gene>
    <name evidence="4" type="ORF">BD311DRAFT_648860</name>
</gene>
<dbReference type="OrthoDB" id="5592879at2759"/>
<dbReference type="Pfam" id="PF08317">
    <property type="entry name" value="Spc7"/>
    <property type="match status" value="1"/>
</dbReference>
<feature type="compositionally biased region" description="Polar residues" evidence="2">
    <location>
        <begin position="71"/>
        <end position="80"/>
    </location>
</feature>
<feature type="region of interest" description="Disordered" evidence="2">
    <location>
        <begin position="936"/>
        <end position="973"/>
    </location>
</feature>
<accession>A0A4Q9N7M0</accession>
<feature type="region of interest" description="Disordered" evidence="2">
    <location>
        <begin position="150"/>
        <end position="181"/>
    </location>
</feature>
<feature type="region of interest" description="Disordered" evidence="2">
    <location>
        <begin position="411"/>
        <end position="453"/>
    </location>
</feature>
<feature type="compositionally biased region" description="Polar residues" evidence="2">
    <location>
        <begin position="255"/>
        <end position="267"/>
    </location>
</feature>
<feature type="region of interest" description="Disordered" evidence="2">
    <location>
        <begin position="1"/>
        <end position="46"/>
    </location>
</feature>
<feature type="region of interest" description="Disordered" evidence="2">
    <location>
        <begin position="468"/>
        <end position="875"/>
    </location>
</feature>
<sequence length="1418" mass="153180">MSKKNSPNRRRSIATLGHGHAKGTSHRRRAYSIAPGERISPAAKARRLLAPRKSILKASLNLPHARPSDAGESSTSVGADDTANITQTMDMTEVHGAGPRKSLARRVSFAAHTHVRLFHIQSPDVNSSSSPAAASPAEANAPAFITRAENDENAVPGRRRSSFRRRSSGAFSEFGERSMDMDLDDTAPLPQDFLPQRGQMVDGSAVEDDEFTEDDEDESDMEVTEAIALNIERKRSLSLGGNRVSLGGPSRRRSSIVTVTQHQSENQPPLPRPQHDPSETSTIQEEGESFVEEDVTASSAHTGSSYMSEGSSGEPMEFTIPVLQSMRQPKEPDPLWLQLRAMTHAGSEPYEPPPPESDDDALLIQPSPGGGDHGPSRYDESEAMDESVDVGGEQDMDLTSAMTRLQKARASLGIPPSPGGPAVVEEDSSFSEQEMRDDTFSTEDSFGDNSIDLDNRTMNLTQRLSLATTEESGLDETDIHDGVLKVPITPNSAPAQQISPPAASNAPAAAPKPAPEPFRSSVFSAPTPGGLSSSVFSAPPPSTAPKPPSSTPKPPDERARSPAKSPGPATVPKPFTFNLPRAGSPSKTPVPKPPSQLQALQPQPHRGSAAFAPPTVPKSPKRPASVLETPGSLQPPTNVGRLDPSRTAAFEAPAVAKSATQPVAGTNANRRASMSIRRPSGYFAQRKSLGAGVLPPNPNGSRASSPEKVSGGVGLAKPRASVGAQPSGAGLGFPLSRTRSDPGPSAGVGGQPENGSAMYPDLSELAQESQRQRQRAASPVPPSAPALNKGKEKESEEATRQAVAPPSPVRASPAPEPRSGSPGLPHRVASPILGSPANAHRAASPATASPAGPQGTASPTDAFVHMPRPAPVTHIGQPQRVVDVSMAMDIEPPTPGGTGVSQAWRESVPEEPQDEDGPSISIEQFFQMTGIRFMDELTMPRPRRSTVGPGQLRPRARQRPSGPDDLATSGAEEDPIPLAEFAIAMAVDMPRIDLYTAVARDLMAYIQECKKIYREAEEEALKDTPSLFREFAMVDESEQAMLIHQLKLIKANNIGTAKSQWYDWKLQWVEQLYESASQGFTNLEQDATYLAGVIKEAQDLLPELRQEYEEVTRLLEQEQADIDEIENSDQDYLNELKASIAEQSNEIEAFKADVSEAKAKLERLDEKLGEIESQKKEANTAINQARHIVHIQKESTSAEVFRLKAELEALEDLHLWHTTKLSPQLVEFVYASKYHVLVPCTKYTPICAQVQVQKTEQAKTKEKDSFPNFTELIVRTAHRLISESQEKLNLREVVERLSDFWSSCAQFRSQLTFLAIKYPLVVEGIFDDAGEEYLKATAAVMFPSAKGKAYISFLLDKDTYSRWPLSVRGLKSHVEVAYGAIQSDAILAAILNRLSQVSPADSHGCLLDACIEATEQYE</sequence>
<name>A0A4Q9N7M0_9APHY</name>
<feature type="compositionally biased region" description="Pro residues" evidence="2">
    <location>
        <begin position="538"/>
        <end position="553"/>
    </location>
</feature>
<feature type="region of interest" description="Disordered" evidence="2">
    <location>
        <begin position="345"/>
        <end position="385"/>
    </location>
</feature>
<feature type="compositionally biased region" description="Polar residues" evidence="2">
    <location>
        <begin position="658"/>
        <end position="672"/>
    </location>
</feature>
<feature type="compositionally biased region" description="Low complexity" evidence="2">
    <location>
        <begin position="835"/>
        <end position="851"/>
    </location>
</feature>
<dbReference type="PANTHER" id="PTHR28260:SF1">
    <property type="entry name" value="SPINDLE POLE BODY COMPONENT SPC105"/>
    <property type="match status" value="1"/>
</dbReference>
<feature type="compositionally biased region" description="Low complexity" evidence="2">
    <location>
        <begin position="490"/>
        <end position="509"/>
    </location>
</feature>
<dbReference type="GO" id="GO:1990758">
    <property type="term" value="P:mitotic sister chromatid biorientation"/>
    <property type="evidence" value="ECO:0007669"/>
    <property type="project" value="TreeGrafter"/>
</dbReference>
<evidence type="ECO:0000256" key="1">
    <source>
        <dbReference type="SAM" id="Coils"/>
    </source>
</evidence>
<organism evidence="4">
    <name type="scientific">Dichomitus squalens</name>
    <dbReference type="NCBI Taxonomy" id="114155"/>
    <lineage>
        <taxon>Eukaryota</taxon>
        <taxon>Fungi</taxon>
        <taxon>Dikarya</taxon>
        <taxon>Basidiomycota</taxon>
        <taxon>Agaricomycotina</taxon>
        <taxon>Agaricomycetes</taxon>
        <taxon>Polyporales</taxon>
        <taxon>Polyporaceae</taxon>
        <taxon>Dichomitus</taxon>
    </lineage>
</organism>
<feature type="compositionally biased region" description="Basic residues" evidence="2">
    <location>
        <begin position="157"/>
        <end position="167"/>
    </location>
</feature>
<proteinExistence type="predicted"/>
<feature type="compositionally biased region" description="Basic and acidic residues" evidence="2">
    <location>
        <begin position="789"/>
        <end position="799"/>
    </location>
</feature>
<feature type="compositionally biased region" description="Basic residues" evidence="2">
    <location>
        <begin position="1"/>
        <end position="12"/>
    </location>
</feature>
<dbReference type="GO" id="GO:0034501">
    <property type="term" value="P:protein localization to kinetochore"/>
    <property type="evidence" value="ECO:0007669"/>
    <property type="project" value="TreeGrafter"/>
</dbReference>
<evidence type="ECO:0000256" key="2">
    <source>
        <dbReference type="SAM" id="MobiDB-lite"/>
    </source>
</evidence>
<dbReference type="InterPro" id="IPR040850">
    <property type="entry name" value="Knl1_RWD_C"/>
</dbReference>
<keyword evidence="1" id="KW-0175">Coiled coil</keyword>
<feature type="region of interest" description="Disordered" evidence="2">
    <location>
        <begin position="892"/>
        <end position="920"/>
    </location>
</feature>
<dbReference type="InterPro" id="IPR033338">
    <property type="entry name" value="Spc105/Spc7"/>
</dbReference>
<feature type="coiled-coil region" evidence="1">
    <location>
        <begin position="1094"/>
        <end position="1213"/>
    </location>
</feature>
<feature type="region of interest" description="Disordered" evidence="2">
    <location>
        <begin position="239"/>
        <end position="315"/>
    </location>
</feature>
<dbReference type="SMART" id="SM00787">
    <property type="entry name" value="Spc7"/>
    <property type="match status" value="1"/>
</dbReference>
<evidence type="ECO:0000259" key="3">
    <source>
        <dbReference type="SMART" id="SM00787"/>
    </source>
</evidence>
<evidence type="ECO:0000313" key="4">
    <source>
        <dbReference type="EMBL" id="TBU34906.1"/>
    </source>
</evidence>
<dbReference type="GO" id="GO:0007094">
    <property type="term" value="P:mitotic spindle assembly checkpoint signaling"/>
    <property type="evidence" value="ECO:0007669"/>
    <property type="project" value="TreeGrafter"/>
</dbReference>
<dbReference type="InterPro" id="IPR013253">
    <property type="entry name" value="Spc7_domain"/>
</dbReference>
<feature type="compositionally biased region" description="Low complexity" evidence="2">
    <location>
        <begin position="303"/>
        <end position="315"/>
    </location>
</feature>